<organism evidence="4 5">
    <name type="scientific">Alternaria atra</name>
    <dbReference type="NCBI Taxonomy" id="119953"/>
    <lineage>
        <taxon>Eukaryota</taxon>
        <taxon>Fungi</taxon>
        <taxon>Dikarya</taxon>
        <taxon>Ascomycota</taxon>
        <taxon>Pezizomycotina</taxon>
        <taxon>Dothideomycetes</taxon>
        <taxon>Pleosporomycetidae</taxon>
        <taxon>Pleosporales</taxon>
        <taxon>Pleosporineae</taxon>
        <taxon>Pleosporaceae</taxon>
        <taxon>Alternaria</taxon>
        <taxon>Alternaria sect. Ulocladioides</taxon>
    </lineage>
</organism>
<proteinExistence type="predicted"/>
<feature type="chain" id="PRO_5035327312" description="Galactose oxidase" evidence="3">
    <location>
        <begin position="23"/>
        <end position="353"/>
    </location>
</feature>
<dbReference type="InterPro" id="IPR015915">
    <property type="entry name" value="Kelch-typ_b-propeller"/>
</dbReference>
<feature type="signal peptide" evidence="3">
    <location>
        <begin position="1"/>
        <end position="22"/>
    </location>
</feature>
<keyword evidence="3" id="KW-0732">Signal</keyword>
<reference evidence="4" key="1">
    <citation type="submission" date="2021-05" db="EMBL/GenBank/DDBJ databases">
        <authorList>
            <person name="Stam R."/>
        </authorList>
    </citation>
    <scope>NUCLEOTIDE SEQUENCE</scope>
    <source>
        <strain evidence="4">CS162</strain>
    </source>
</reference>
<dbReference type="OrthoDB" id="45365at2759"/>
<comment type="caution">
    <text evidence="4">The sequence shown here is derived from an EMBL/GenBank/DDBJ whole genome shotgun (WGS) entry which is preliminary data.</text>
</comment>
<dbReference type="InterPro" id="IPR006652">
    <property type="entry name" value="Kelch_1"/>
</dbReference>
<evidence type="ECO:0000256" key="3">
    <source>
        <dbReference type="SAM" id="SignalP"/>
    </source>
</evidence>
<dbReference type="SUPFAM" id="SSF117281">
    <property type="entry name" value="Kelch motif"/>
    <property type="match status" value="2"/>
</dbReference>
<dbReference type="GeneID" id="67021346"/>
<dbReference type="SMART" id="SM00612">
    <property type="entry name" value="Kelch"/>
    <property type="match status" value="5"/>
</dbReference>
<dbReference type="Pfam" id="PF24681">
    <property type="entry name" value="Kelch_KLHDC2_KLHL20_DRC7"/>
    <property type="match status" value="1"/>
</dbReference>
<accession>A0A8J2I833</accession>
<evidence type="ECO:0000256" key="1">
    <source>
        <dbReference type="ARBA" id="ARBA00022441"/>
    </source>
</evidence>
<keyword evidence="1" id="KW-0880">Kelch repeat</keyword>
<dbReference type="PANTHER" id="PTHR46344:SF27">
    <property type="entry name" value="KELCH REPEAT SUPERFAMILY PROTEIN"/>
    <property type="match status" value="1"/>
</dbReference>
<protein>
    <recommendedName>
        <fullName evidence="6">Galactose oxidase</fullName>
    </recommendedName>
</protein>
<name>A0A8J2I833_9PLEO</name>
<keyword evidence="2" id="KW-0677">Repeat</keyword>
<dbReference type="PANTHER" id="PTHR46344">
    <property type="entry name" value="OS02G0202900 PROTEIN"/>
    <property type="match status" value="1"/>
</dbReference>
<evidence type="ECO:0000256" key="2">
    <source>
        <dbReference type="ARBA" id="ARBA00022737"/>
    </source>
</evidence>
<dbReference type="Proteomes" id="UP000676310">
    <property type="component" value="Unassembled WGS sequence"/>
</dbReference>
<evidence type="ECO:0000313" key="5">
    <source>
        <dbReference type="Proteomes" id="UP000676310"/>
    </source>
</evidence>
<keyword evidence="5" id="KW-1185">Reference proteome</keyword>
<evidence type="ECO:0000313" key="4">
    <source>
        <dbReference type="EMBL" id="CAG5179331.1"/>
    </source>
</evidence>
<dbReference type="AlphaFoldDB" id="A0A8J2I833"/>
<sequence>MYLSILNPTLLVAAFLITFASSAPSSGQLPSWRQLAPIPLFPRQEQTTVFLPPSTVAILGGVIPSNMSFPPVDTTPLMQFYSIKDNTWTTRASMPRGLNHANAAVVDGKIYVLGGLAETGEPGEGKRVWDAVPGSWVYDPITDLWETVPGIPAGEERGSASVGTYQSQIYLAGGMSELELFENGTQNSVSVVSVFDTDTRTWLSVPEAAKYIPEARDHAGAAVIGSKMYVLGGRDSGQENIRDTVFFLDLCDLEAGWKTSEARMPTPRGGVATGVIGKKVYVFGGEGNAQSETGVFDQVEVYDTMRDRWAKAGKMRLPRHGTYAVGVNGKVYVPGGGVSQSGAPVSDFDVFVP</sequence>
<dbReference type="EMBL" id="CAJRGZ010000023">
    <property type="protein sequence ID" value="CAG5179331.1"/>
    <property type="molecule type" value="Genomic_DNA"/>
</dbReference>
<evidence type="ECO:0008006" key="6">
    <source>
        <dbReference type="Google" id="ProtNLM"/>
    </source>
</evidence>
<dbReference type="Gene3D" id="2.120.10.80">
    <property type="entry name" value="Kelch-type beta propeller"/>
    <property type="match status" value="2"/>
</dbReference>
<dbReference type="Pfam" id="PF01344">
    <property type="entry name" value="Kelch_1"/>
    <property type="match status" value="1"/>
</dbReference>
<dbReference type="RefSeq" id="XP_043172724.1">
    <property type="nucleotide sequence ID" value="XM_043316789.1"/>
</dbReference>
<gene>
    <name evidence="4" type="ORF">ALTATR162_LOCUS9156</name>
</gene>